<name>A0A363UL14_9GAMM</name>
<dbReference type="AlphaFoldDB" id="A0A363UL14"/>
<evidence type="ECO:0000313" key="2">
    <source>
        <dbReference type="Proteomes" id="UP000251800"/>
    </source>
</evidence>
<sequence>MKTDADRTFTWTSFGKPSQINSSNGTVTFKYGANRQRYWKVDDPISGDRSETVYIAGLFERTRTWASDGSLKIVHTHHVGGGGRNIGSVIMTSTNGDDVAEFKRMTYAHTDALGNVEVVTDQQGQAWIQESSAT</sequence>
<accession>A0A363UL14</accession>
<dbReference type="Proteomes" id="UP000251800">
    <property type="component" value="Unassembled WGS sequence"/>
</dbReference>
<reference evidence="1 2" key="1">
    <citation type="submission" date="2018-05" db="EMBL/GenBank/DDBJ databases">
        <title>Abyssibacter profundi OUC007T gen. nov., sp. nov, a marine bacterium isolated from seawater of the Mariana Trench.</title>
        <authorList>
            <person name="Zhou S."/>
        </authorList>
    </citation>
    <scope>NUCLEOTIDE SEQUENCE [LARGE SCALE GENOMIC DNA]</scope>
    <source>
        <strain evidence="1 2">OUC007</strain>
    </source>
</reference>
<evidence type="ECO:0000313" key="1">
    <source>
        <dbReference type="EMBL" id="PWN56122.1"/>
    </source>
</evidence>
<keyword evidence="2" id="KW-1185">Reference proteome</keyword>
<gene>
    <name evidence="1" type="ORF">DEH80_09960</name>
</gene>
<organism evidence="1 2">
    <name type="scientific">Abyssibacter profundi</name>
    <dbReference type="NCBI Taxonomy" id="2182787"/>
    <lineage>
        <taxon>Bacteria</taxon>
        <taxon>Pseudomonadati</taxon>
        <taxon>Pseudomonadota</taxon>
        <taxon>Gammaproteobacteria</taxon>
        <taxon>Chromatiales</taxon>
        <taxon>Oceanococcaceae</taxon>
        <taxon>Abyssibacter</taxon>
    </lineage>
</organism>
<protein>
    <submittedName>
        <fullName evidence="1">Uncharacterized protein</fullName>
    </submittedName>
</protein>
<proteinExistence type="predicted"/>
<dbReference type="RefSeq" id="WP_109720338.1">
    <property type="nucleotide sequence ID" value="NZ_QEQK01000007.1"/>
</dbReference>
<dbReference type="Gene3D" id="2.180.10.10">
    <property type="entry name" value="RHS repeat-associated core"/>
    <property type="match status" value="1"/>
</dbReference>
<comment type="caution">
    <text evidence="1">The sequence shown here is derived from an EMBL/GenBank/DDBJ whole genome shotgun (WGS) entry which is preliminary data.</text>
</comment>
<dbReference type="EMBL" id="QEQK01000007">
    <property type="protein sequence ID" value="PWN56122.1"/>
    <property type="molecule type" value="Genomic_DNA"/>
</dbReference>